<keyword evidence="5" id="KW-0539">Nucleus</keyword>
<organism evidence="8 9">
    <name type="scientific">Plectosphaerella plurivora</name>
    <dbReference type="NCBI Taxonomy" id="936078"/>
    <lineage>
        <taxon>Eukaryota</taxon>
        <taxon>Fungi</taxon>
        <taxon>Dikarya</taxon>
        <taxon>Ascomycota</taxon>
        <taxon>Pezizomycotina</taxon>
        <taxon>Sordariomycetes</taxon>
        <taxon>Hypocreomycetidae</taxon>
        <taxon>Glomerellales</taxon>
        <taxon>Plectosphaerellaceae</taxon>
        <taxon>Plectosphaerella</taxon>
    </lineage>
</organism>
<dbReference type="GO" id="GO:0031965">
    <property type="term" value="C:nuclear membrane"/>
    <property type="evidence" value="ECO:0007669"/>
    <property type="project" value="UniProtKB-SubCell"/>
</dbReference>
<dbReference type="EMBL" id="JAGSXJ010000009">
    <property type="protein sequence ID" value="KAH6688374.1"/>
    <property type="molecule type" value="Genomic_DNA"/>
</dbReference>
<name>A0A9P8VCB5_9PEZI</name>
<dbReference type="AlphaFoldDB" id="A0A9P8VCB5"/>
<dbReference type="InterPro" id="IPR008547">
    <property type="entry name" value="DUF829_TMEM53"/>
</dbReference>
<evidence type="ECO:0000256" key="1">
    <source>
        <dbReference type="ARBA" id="ARBA00004126"/>
    </source>
</evidence>
<protein>
    <recommendedName>
        <fullName evidence="10">Indole-diterpene biosynthesis protein PaxU</fullName>
    </recommendedName>
</protein>
<comment type="caution">
    <text evidence="8">The sequence shown here is derived from an EMBL/GenBank/DDBJ whole genome shotgun (WGS) entry which is preliminary data.</text>
</comment>
<dbReference type="OrthoDB" id="77878at2759"/>
<evidence type="ECO:0000313" key="8">
    <source>
        <dbReference type="EMBL" id="KAH6688374.1"/>
    </source>
</evidence>
<comment type="subcellular location">
    <subcellularLocation>
        <location evidence="6">Endomembrane system</location>
        <topology evidence="6">Single-pass membrane protein</topology>
    </subcellularLocation>
    <subcellularLocation>
        <location evidence="1">Nucleus membrane</location>
    </subcellularLocation>
</comment>
<dbReference type="PANTHER" id="PTHR12265">
    <property type="entry name" value="TRANSMEMBRANE PROTEIN 53"/>
    <property type="match status" value="1"/>
</dbReference>
<reference evidence="8" key="1">
    <citation type="journal article" date="2021" name="Nat. Commun.">
        <title>Genetic determinants of endophytism in the Arabidopsis root mycobiome.</title>
        <authorList>
            <person name="Mesny F."/>
            <person name="Miyauchi S."/>
            <person name="Thiergart T."/>
            <person name="Pickel B."/>
            <person name="Atanasova L."/>
            <person name="Karlsson M."/>
            <person name="Huettel B."/>
            <person name="Barry K.W."/>
            <person name="Haridas S."/>
            <person name="Chen C."/>
            <person name="Bauer D."/>
            <person name="Andreopoulos W."/>
            <person name="Pangilinan J."/>
            <person name="LaButti K."/>
            <person name="Riley R."/>
            <person name="Lipzen A."/>
            <person name="Clum A."/>
            <person name="Drula E."/>
            <person name="Henrissat B."/>
            <person name="Kohler A."/>
            <person name="Grigoriev I.V."/>
            <person name="Martin F.M."/>
            <person name="Hacquard S."/>
        </authorList>
    </citation>
    <scope>NUCLEOTIDE SEQUENCE</scope>
    <source>
        <strain evidence="8">MPI-SDFR-AT-0117</strain>
    </source>
</reference>
<evidence type="ECO:0000313" key="9">
    <source>
        <dbReference type="Proteomes" id="UP000770015"/>
    </source>
</evidence>
<proteinExistence type="predicted"/>
<evidence type="ECO:0000256" key="6">
    <source>
        <dbReference type="ARBA" id="ARBA00037847"/>
    </source>
</evidence>
<keyword evidence="2 7" id="KW-0812">Transmembrane</keyword>
<feature type="transmembrane region" description="Helical" evidence="7">
    <location>
        <begin position="169"/>
        <end position="188"/>
    </location>
</feature>
<evidence type="ECO:0008006" key="10">
    <source>
        <dbReference type="Google" id="ProtNLM"/>
    </source>
</evidence>
<keyword evidence="4 7" id="KW-0472">Membrane</keyword>
<keyword evidence="3 7" id="KW-1133">Transmembrane helix</keyword>
<evidence type="ECO:0000256" key="5">
    <source>
        <dbReference type="ARBA" id="ARBA00023242"/>
    </source>
</evidence>
<keyword evidence="9" id="KW-1185">Reference proteome</keyword>
<evidence type="ECO:0000256" key="4">
    <source>
        <dbReference type="ARBA" id="ARBA00023136"/>
    </source>
</evidence>
<evidence type="ECO:0000256" key="7">
    <source>
        <dbReference type="SAM" id="Phobius"/>
    </source>
</evidence>
<accession>A0A9P8VCB5</accession>
<evidence type="ECO:0000256" key="3">
    <source>
        <dbReference type="ARBA" id="ARBA00022989"/>
    </source>
</evidence>
<sequence>MASTQAITPKAAPLSMLKRLSPQLFLYEPPADATPDPAAPALTIVIGWYAAAESHLAKYINQHLALNPATRLLLITCPFRLTPHPLENLHPAIDLLKTLPAAGKDDEGPPQLLIHSFSNGGSFTLVRLAGLWRQHAPTLPRHALIIDSSPDRFSVMRSIRAITAAQSRWVRPLLSIGLGIFLGIVRLLRLRGPHGMVRDRLVDSDFLTTEVRRTYVFSKSDEMVKWQDVLDHADETRAKAAKLGTELEVRTEEFVGSGHVSHARVDGDRYWRIVRETYEGTEENL</sequence>
<evidence type="ECO:0000256" key="2">
    <source>
        <dbReference type="ARBA" id="ARBA00022692"/>
    </source>
</evidence>
<gene>
    <name evidence="8" type="ORF">F5X68DRAFT_79576</name>
</gene>
<dbReference type="Pfam" id="PF05705">
    <property type="entry name" value="DUF829"/>
    <property type="match status" value="1"/>
</dbReference>
<dbReference type="Proteomes" id="UP000770015">
    <property type="component" value="Unassembled WGS sequence"/>
</dbReference>
<dbReference type="PANTHER" id="PTHR12265:SF30">
    <property type="entry name" value="TRANSMEMBRANE PROTEIN 53"/>
    <property type="match status" value="1"/>
</dbReference>